<evidence type="ECO:0000313" key="2">
    <source>
        <dbReference type="EnsemblMetazoa" id="CapteP122743"/>
    </source>
</evidence>
<dbReference type="EnsemblMetazoa" id="CapteT122743">
    <property type="protein sequence ID" value="CapteP122743"/>
    <property type="gene ID" value="CapteG122743"/>
</dbReference>
<name>R7TLC0_CAPTE</name>
<evidence type="ECO:0008006" key="4">
    <source>
        <dbReference type="Google" id="ProtNLM"/>
    </source>
</evidence>
<evidence type="ECO:0000313" key="3">
    <source>
        <dbReference type="Proteomes" id="UP000014760"/>
    </source>
</evidence>
<reference evidence="3" key="1">
    <citation type="submission" date="2012-12" db="EMBL/GenBank/DDBJ databases">
        <authorList>
            <person name="Hellsten U."/>
            <person name="Grimwood J."/>
            <person name="Chapman J.A."/>
            <person name="Shapiro H."/>
            <person name="Aerts A."/>
            <person name="Otillar R.P."/>
            <person name="Terry A.Y."/>
            <person name="Boore J.L."/>
            <person name="Simakov O."/>
            <person name="Marletaz F."/>
            <person name="Cho S.-J."/>
            <person name="Edsinger-Gonzales E."/>
            <person name="Havlak P."/>
            <person name="Kuo D.-H."/>
            <person name="Larsson T."/>
            <person name="Lv J."/>
            <person name="Arendt D."/>
            <person name="Savage R."/>
            <person name="Osoegawa K."/>
            <person name="de Jong P."/>
            <person name="Lindberg D.R."/>
            <person name="Seaver E.C."/>
            <person name="Weisblat D.A."/>
            <person name="Putnam N.H."/>
            <person name="Grigoriev I.V."/>
            <person name="Rokhsar D.S."/>
        </authorList>
    </citation>
    <scope>NUCLEOTIDE SEQUENCE</scope>
    <source>
        <strain evidence="3">I ESC-2004</strain>
    </source>
</reference>
<evidence type="ECO:0000313" key="1">
    <source>
        <dbReference type="EMBL" id="ELT94474.1"/>
    </source>
</evidence>
<dbReference type="OrthoDB" id="10059071at2759"/>
<accession>R7TLC0</accession>
<sequence length="313" mass="35454">MSPFAGYYEPPISLIGLSRMRHANAQHGRCLTFKRNIISRFFQPNEIIGMNDFRAACYEHQVFGMSYFQLLRNRLGGLQRLQHLPTLNMRRKADADNGQSQFCWLGPDQLTPLDFQPGEVVQTVEYDTLQQIYGIPDWLCAMQALLLNEDATLFRRRYYHNGCHIGYILYTTDPNLDPKTEAMLINKMKEGKAAGNFRSLFINIPGGKEKAVQVIPVGDISQRDEFQRIKNISADDVIVGHGMQPALAGIRPEGNQGFGDIEKILKVYLETDVKSMVQPFLELNRQLGAEVFQFDFNLPFFESALIGEAPAAA</sequence>
<dbReference type="Proteomes" id="UP000014760">
    <property type="component" value="Unassembled WGS sequence"/>
</dbReference>
<dbReference type="EMBL" id="AMQN01029174">
    <property type="status" value="NOT_ANNOTATED_CDS"/>
    <property type="molecule type" value="Genomic_DNA"/>
</dbReference>
<dbReference type="InterPro" id="IPR006430">
    <property type="entry name" value="Phage_portal_PBSX"/>
</dbReference>
<dbReference type="AlphaFoldDB" id="R7TLC0"/>
<dbReference type="STRING" id="283909.R7TLC0"/>
<dbReference type="HOGENOM" id="CLU_068879_0_0_1"/>
<reference evidence="1 3" key="2">
    <citation type="journal article" date="2013" name="Nature">
        <title>Insights into bilaterian evolution from three spiralian genomes.</title>
        <authorList>
            <person name="Simakov O."/>
            <person name="Marletaz F."/>
            <person name="Cho S.J."/>
            <person name="Edsinger-Gonzales E."/>
            <person name="Havlak P."/>
            <person name="Hellsten U."/>
            <person name="Kuo D.H."/>
            <person name="Larsson T."/>
            <person name="Lv J."/>
            <person name="Arendt D."/>
            <person name="Savage R."/>
            <person name="Osoegawa K."/>
            <person name="de Jong P."/>
            <person name="Grimwood J."/>
            <person name="Chapman J.A."/>
            <person name="Shapiro H."/>
            <person name="Aerts A."/>
            <person name="Otillar R.P."/>
            <person name="Terry A.Y."/>
            <person name="Boore J.L."/>
            <person name="Grigoriev I.V."/>
            <person name="Lindberg D.R."/>
            <person name="Seaver E.C."/>
            <person name="Weisblat D.A."/>
            <person name="Putnam N.H."/>
            <person name="Rokhsar D.S."/>
        </authorList>
    </citation>
    <scope>NUCLEOTIDE SEQUENCE</scope>
    <source>
        <strain evidence="1 3">I ESC-2004</strain>
    </source>
</reference>
<dbReference type="EMBL" id="KB309411">
    <property type="protein sequence ID" value="ELT94474.1"/>
    <property type="molecule type" value="Genomic_DNA"/>
</dbReference>
<proteinExistence type="predicted"/>
<dbReference type="NCBIfam" id="TIGR01540">
    <property type="entry name" value="portal_PBSX"/>
    <property type="match status" value="1"/>
</dbReference>
<reference evidence="2" key="3">
    <citation type="submission" date="2015-06" db="UniProtKB">
        <authorList>
            <consortium name="EnsemblMetazoa"/>
        </authorList>
    </citation>
    <scope>IDENTIFICATION</scope>
</reference>
<gene>
    <name evidence="1" type="ORF">CAPTEDRAFT_122743</name>
</gene>
<keyword evidence="3" id="KW-1185">Reference proteome</keyword>
<protein>
    <recommendedName>
        <fullName evidence="4">Phage portal protein</fullName>
    </recommendedName>
</protein>
<dbReference type="OMA" id="FREVNDW"/>
<organism evidence="1">
    <name type="scientific">Capitella teleta</name>
    <name type="common">Polychaete worm</name>
    <dbReference type="NCBI Taxonomy" id="283909"/>
    <lineage>
        <taxon>Eukaryota</taxon>
        <taxon>Metazoa</taxon>
        <taxon>Spiralia</taxon>
        <taxon>Lophotrochozoa</taxon>
        <taxon>Annelida</taxon>
        <taxon>Polychaeta</taxon>
        <taxon>Sedentaria</taxon>
        <taxon>Scolecida</taxon>
        <taxon>Capitellidae</taxon>
        <taxon>Capitella</taxon>
    </lineage>
</organism>